<dbReference type="Proteomes" id="UP000799436">
    <property type="component" value="Unassembled WGS sequence"/>
</dbReference>
<reference evidence="2" key="1">
    <citation type="journal article" date="2020" name="Stud. Mycol.">
        <title>101 Dothideomycetes genomes: a test case for predicting lifestyles and emergence of pathogens.</title>
        <authorList>
            <person name="Haridas S."/>
            <person name="Albert R."/>
            <person name="Binder M."/>
            <person name="Bloem J."/>
            <person name="Labutti K."/>
            <person name="Salamov A."/>
            <person name="Andreopoulos B."/>
            <person name="Baker S."/>
            <person name="Barry K."/>
            <person name="Bills G."/>
            <person name="Bluhm B."/>
            <person name="Cannon C."/>
            <person name="Castanera R."/>
            <person name="Culley D."/>
            <person name="Daum C."/>
            <person name="Ezra D."/>
            <person name="Gonzalez J."/>
            <person name="Henrissat B."/>
            <person name="Kuo A."/>
            <person name="Liang C."/>
            <person name="Lipzen A."/>
            <person name="Lutzoni F."/>
            <person name="Magnuson J."/>
            <person name="Mondo S."/>
            <person name="Nolan M."/>
            <person name="Ohm R."/>
            <person name="Pangilinan J."/>
            <person name="Park H.-J."/>
            <person name="Ramirez L."/>
            <person name="Alfaro M."/>
            <person name="Sun H."/>
            <person name="Tritt A."/>
            <person name="Yoshinaga Y."/>
            <person name="Zwiers L.-H."/>
            <person name="Turgeon B."/>
            <person name="Goodwin S."/>
            <person name="Spatafora J."/>
            <person name="Crous P."/>
            <person name="Grigoriev I."/>
        </authorList>
    </citation>
    <scope>NUCLEOTIDE SEQUENCE</scope>
    <source>
        <strain evidence="2">CBS 116005</strain>
    </source>
</reference>
<protein>
    <submittedName>
        <fullName evidence="2">Uncharacterized protein</fullName>
    </submittedName>
</protein>
<feature type="region of interest" description="Disordered" evidence="1">
    <location>
        <begin position="131"/>
        <end position="152"/>
    </location>
</feature>
<evidence type="ECO:0000256" key="1">
    <source>
        <dbReference type="SAM" id="MobiDB-lite"/>
    </source>
</evidence>
<organism evidence="2 3">
    <name type="scientific">Teratosphaeria nubilosa</name>
    <dbReference type="NCBI Taxonomy" id="161662"/>
    <lineage>
        <taxon>Eukaryota</taxon>
        <taxon>Fungi</taxon>
        <taxon>Dikarya</taxon>
        <taxon>Ascomycota</taxon>
        <taxon>Pezizomycotina</taxon>
        <taxon>Dothideomycetes</taxon>
        <taxon>Dothideomycetidae</taxon>
        <taxon>Mycosphaerellales</taxon>
        <taxon>Teratosphaeriaceae</taxon>
        <taxon>Teratosphaeria</taxon>
    </lineage>
</organism>
<evidence type="ECO:0000313" key="2">
    <source>
        <dbReference type="EMBL" id="KAF2774188.1"/>
    </source>
</evidence>
<sequence>MHAHTDNFDANQLIWSMKSMSRPAPGVERRFVLHIKLDNFFDRNLTQLIQLITGKAVRFNKAGTCRQDPDMDWYASDKHFEIDYRIEYDPKSFDVHFWHHAMARYFGGWQCEELDKIKRAFQEEVDRHHERAKLRKRKAGSTVSRPGKRRAA</sequence>
<keyword evidence="3" id="KW-1185">Reference proteome</keyword>
<proteinExistence type="predicted"/>
<name>A0A6G1LP16_9PEZI</name>
<dbReference type="AlphaFoldDB" id="A0A6G1LP16"/>
<accession>A0A6G1LP16</accession>
<evidence type="ECO:0000313" key="3">
    <source>
        <dbReference type="Proteomes" id="UP000799436"/>
    </source>
</evidence>
<gene>
    <name evidence="2" type="ORF">EJ03DRAFT_1925</name>
</gene>
<dbReference type="EMBL" id="ML995808">
    <property type="protein sequence ID" value="KAF2774188.1"/>
    <property type="molecule type" value="Genomic_DNA"/>
</dbReference>